<protein>
    <submittedName>
        <fullName evidence="1">Uncharacterized protein</fullName>
    </submittedName>
</protein>
<gene>
    <name evidence="1" type="ORF">C802_00121</name>
</gene>
<dbReference type="EMBL" id="ASSP01000003">
    <property type="protein sequence ID" value="EOS16442.1"/>
    <property type="molecule type" value="Genomic_DNA"/>
</dbReference>
<proteinExistence type="predicted"/>
<dbReference type="Proteomes" id="UP000014200">
    <property type="component" value="Unassembled WGS sequence"/>
</dbReference>
<keyword evidence="2" id="KW-1185">Reference proteome</keyword>
<accession>R9ID06</accession>
<dbReference type="AlphaFoldDB" id="R9ID06"/>
<evidence type="ECO:0000313" key="2">
    <source>
        <dbReference type="Proteomes" id="UP000014200"/>
    </source>
</evidence>
<reference evidence="1 2" key="1">
    <citation type="submission" date="2013-04" db="EMBL/GenBank/DDBJ databases">
        <title>The Genome Sequence of Bacteroides massiliensis dnLKV3.</title>
        <authorList>
            <consortium name="The Broad Institute Genomics Platform"/>
            <consortium name="The Broad Institute Genome Sequencing Center for Infectious Disease"/>
            <person name="Earl A."/>
            <person name="Xavier R."/>
            <person name="Kuhn K."/>
            <person name="Stappenbeck T."/>
            <person name="Walker B."/>
            <person name="Young S."/>
            <person name="Zeng Q."/>
            <person name="Gargeya S."/>
            <person name="Fitzgerald M."/>
            <person name="Haas B."/>
            <person name="Abouelleil A."/>
            <person name="Allen A.W."/>
            <person name="Alvarado L."/>
            <person name="Arachchi H.M."/>
            <person name="Berlin A.M."/>
            <person name="Chapman S.B."/>
            <person name="Gainer-Dewar J."/>
            <person name="Goldberg J."/>
            <person name="Griggs A."/>
            <person name="Gujja S."/>
            <person name="Hansen M."/>
            <person name="Howarth C."/>
            <person name="Imamovic A."/>
            <person name="Ireland A."/>
            <person name="Larimer J."/>
            <person name="McCowan C."/>
            <person name="Murphy C."/>
            <person name="Pearson M."/>
            <person name="Poon T.W."/>
            <person name="Priest M."/>
            <person name="Roberts A."/>
            <person name="Saif S."/>
            <person name="Shea T."/>
            <person name="Sisk P."/>
            <person name="Sykes S."/>
            <person name="Wortman J."/>
            <person name="Nusbaum C."/>
            <person name="Birren B."/>
        </authorList>
    </citation>
    <scope>NUCLEOTIDE SEQUENCE [LARGE SCALE GENOMIC DNA]</scope>
    <source>
        <strain evidence="2">dnLKV3</strain>
    </source>
</reference>
<evidence type="ECO:0000313" key="1">
    <source>
        <dbReference type="EMBL" id="EOS16442.1"/>
    </source>
</evidence>
<name>R9ID06_9BACT</name>
<comment type="caution">
    <text evidence="1">The sequence shown here is derived from an EMBL/GenBank/DDBJ whole genome shotgun (WGS) entry which is preliminary data.</text>
</comment>
<dbReference type="STRING" id="1235788.C802_00121"/>
<sequence>MNKMGSAFGEVLPIFICNKPRHKPELAHNLFYTRKGDVPC</sequence>
<dbReference type="HOGENOM" id="CLU_3284995_0_0_10"/>
<organism evidence="1 2">
    <name type="scientific">Phocaeicola sartorii</name>
    <dbReference type="NCBI Taxonomy" id="671267"/>
    <lineage>
        <taxon>Bacteria</taxon>
        <taxon>Pseudomonadati</taxon>
        <taxon>Bacteroidota</taxon>
        <taxon>Bacteroidia</taxon>
        <taxon>Bacteroidales</taxon>
        <taxon>Bacteroidaceae</taxon>
        <taxon>Phocaeicola</taxon>
    </lineage>
</organism>